<feature type="compositionally biased region" description="Low complexity" evidence="1">
    <location>
        <begin position="404"/>
        <end position="419"/>
    </location>
</feature>
<feature type="compositionally biased region" description="Polar residues" evidence="1">
    <location>
        <begin position="154"/>
        <end position="170"/>
    </location>
</feature>
<feature type="region of interest" description="Disordered" evidence="1">
    <location>
        <begin position="60"/>
        <end position="99"/>
    </location>
</feature>
<feature type="compositionally biased region" description="Polar residues" evidence="1">
    <location>
        <begin position="80"/>
        <end position="95"/>
    </location>
</feature>
<evidence type="ECO:0000256" key="1">
    <source>
        <dbReference type="SAM" id="MobiDB-lite"/>
    </source>
</evidence>
<gene>
    <name evidence="2" type="ORF">B0T16DRAFT_403553</name>
</gene>
<name>A0AA39YFA5_9PEZI</name>
<comment type="caution">
    <text evidence="2">The sequence shown here is derived from an EMBL/GenBank/DDBJ whole genome shotgun (WGS) entry which is preliminary data.</text>
</comment>
<proteinExistence type="predicted"/>
<feature type="region of interest" description="Disordered" evidence="1">
    <location>
        <begin position="303"/>
        <end position="332"/>
    </location>
</feature>
<feature type="compositionally biased region" description="Basic residues" evidence="1">
    <location>
        <begin position="320"/>
        <end position="332"/>
    </location>
</feature>
<dbReference type="EMBL" id="JAULSV010000002">
    <property type="protein sequence ID" value="KAK0651294.1"/>
    <property type="molecule type" value="Genomic_DNA"/>
</dbReference>
<organism evidence="2 3">
    <name type="scientific">Cercophora newfieldiana</name>
    <dbReference type="NCBI Taxonomy" id="92897"/>
    <lineage>
        <taxon>Eukaryota</taxon>
        <taxon>Fungi</taxon>
        <taxon>Dikarya</taxon>
        <taxon>Ascomycota</taxon>
        <taxon>Pezizomycotina</taxon>
        <taxon>Sordariomycetes</taxon>
        <taxon>Sordariomycetidae</taxon>
        <taxon>Sordariales</taxon>
        <taxon>Lasiosphaeriaceae</taxon>
        <taxon>Cercophora</taxon>
    </lineage>
</organism>
<sequence length="513" mass="54502">MSTPSPTSPQRRPRLSLQIKAIANGPSGRTSRTLAAAVDVKSPTAFNTLSNVYATAVDRSTPVTDKPPANALSGAKPTLRLQTQDSTVSNNSTNLKARGAHTPYLGPYLDTPLSAQPQSPAMVAKDVRFPSSMTMTATPPLSAVEQTGNQSFEGATTTPMTAKPVQTPQTPGGARRRTTMPATLNKPPYTHTRSLRSILRNSPLPPLSTKSPISPRRQSVRLQEKAARRVAYNSPLCQTITTSKYTISHIDLLAEDQTPTTPSQSENGDLLDQTMAYTGNETRDGGQTPGPFEEMRRRMAGLHASTPTTAPTTPISAGGIRKRGAKKKEKKRRWVWTIGNQEGEDEDGSPVGVVTPPVAATPAPIVLVAMPVPKAAGVPVLAVPAPRPRTRMQMQMTMATAAPVAASNPPAASRATTTPEPVTAVFAPEPPTPSLSVGSSTADPVFEPRADVEMSDASSMFSEDENQTQKPDAMMGDEMGDEMDTDTPVTAQRVVFQEANRGWGQAPWIASSG</sequence>
<feature type="compositionally biased region" description="Low complexity" evidence="1">
    <location>
        <begin position="304"/>
        <end position="317"/>
    </location>
</feature>
<protein>
    <submittedName>
        <fullName evidence="2">Uncharacterized protein</fullName>
    </submittedName>
</protein>
<keyword evidence="3" id="KW-1185">Reference proteome</keyword>
<evidence type="ECO:0000313" key="3">
    <source>
        <dbReference type="Proteomes" id="UP001174936"/>
    </source>
</evidence>
<feature type="region of interest" description="Disordered" evidence="1">
    <location>
        <begin position="404"/>
        <end position="485"/>
    </location>
</feature>
<feature type="region of interest" description="Disordered" evidence="1">
    <location>
        <begin position="154"/>
        <end position="190"/>
    </location>
</feature>
<dbReference type="AlphaFoldDB" id="A0AA39YFA5"/>
<evidence type="ECO:0000313" key="2">
    <source>
        <dbReference type="EMBL" id="KAK0651294.1"/>
    </source>
</evidence>
<accession>A0AA39YFA5</accession>
<dbReference type="Proteomes" id="UP001174936">
    <property type="component" value="Unassembled WGS sequence"/>
</dbReference>
<reference evidence="2" key="1">
    <citation type="submission" date="2023-06" db="EMBL/GenBank/DDBJ databases">
        <title>Genome-scale phylogeny and comparative genomics of the fungal order Sordariales.</title>
        <authorList>
            <consortium name="Lawrence Berkeley National Laboratory"/>
            <person name="Hensen N."/>
            <person name="Bonometti L."/>
            <person name="Westerberg I."/>
            <person name="Brannstrom I.O."/>
            <person name="Guillou S."/>
            <person name="Cros-Aarteil S."/>
            <person name="Calhoun S."/>
            <person name="Haridas S."/>
            <person name="Kuo A."/>
            <person name="Mondo S."/>
            <person name="Pangilinan J."/>
            <person name="Riley R."/>
            <person name="Labutti K."/>
            <person name="Andreopoulos B."/>
            <person name="Lipzen A."/>
            <person name="Chen C."/>
            <person name="Yanf M."/>
            <person name="Daum C."/>
            <person name="Ng V."/>
            <person name="Clum A."/>
            <person name="Steindorff A."/>
            <person name="Ohm R."/>
            <person name="Martin F."/>
            <person name="Silar P."/>
            <person name="Natvig D."/>
            <person name="Lalanne C."/>
            <person name="Gautier V."/>
            <person name="Ament-Velasquez S.L."/>
            <person name="Kruys A."/>
            <person name="Hutchinson M.I."/>
            <person name="Powell A.J."/>
            <person name="Barry K."/>
            <person name="Miller A.N."/>
            <person name="Grigoriev I.V."/>
            <person name="Debuchy R."/>
            <person name="Gladieux P."/>
            <person name="Thoren M.H."/>
            <person name="Johannesson H."/>
        </authorList>
    </citation>
    <scope>NUCLEOTIDE SEQUENCE</scope>
    <source>
        <strain evidence="2">SMH2532-1</strain>
    </source>
</reference>